<name>A0A7L4WDM8_9LACT</name>
<evidence type="ECO:0000256" key="2">
    <source>
        <dbReference type="ARBA" id="ARBA00022475"/>
    </source>
</evidence>
<dbReference type="KEGG" id="lpaa:BHS01_07935"/>
<keyword evidence="4 6" id="KW-1133">Transmembrane helix</keyword>
<evidence type="ECO:0000256" key="3">
    <source>
        <dbReference type="ARBA" id="ARBA00022692"/>
    </source>
</evidence>
<keyword evidence="3 6" id="KW-0812">Transmembrane</keyword>
<feature type="transmembrane region" description="Helical" evidence="6">
    <location>
        <begin position="76"/>
        <end position="93"/>
    </location>
</feature>
<feature type="transmembrane region" description="Helical" evidence="6">
    <location>
        <begin position="266"/>
        <end position="285"/>
    </location>
</feature>
<feature type="transmembrane region" description="Helical" evidence="6">
    <location>
        <begin position="297"/>
        <end position="329"/>
    </location>
</feature>
<evidence type="ECO:0000256" key="1">
    <source>
        <dbReference type="ARBA" id="ARBA00004651"/>
    </source>
</evidence>
<organism evidence="7 8">
    <name type="scientific">Pseudolactococcus paracarnosus</name>
    <dbReference type="NCBI Taxonomy" id="2749962"/>
    <lineage>
        <taxon>Bacteria</taxon>
        <taxon>Bacillati</taxon>
        <taxon>Bacillota</taxon>
        <taxon>Bacilli</taxon>
        <taxon>Lactobacillales</taxon>
        <taxon>Streptococcaceae</taxon>
        <taxon>Pseudolactococcus</taxon>
    </lineage>
</organism>
<feature type="transmembrane region" description="Helical" evidence="6">
    <location>
        <begin position="99"/>
        <end position="118"/>
    </location>
</feature>
<comment type="subcellular location">
    <subcellularLocation>
        <location evidence="1">Cell membrane</location>
        <topology evidence="1">Multi-pass membrane protein</topology>
    </subcellularLocation>
</comment>
<evidence type="ECO:0000256" key="5">
    <source>
        <dbReference type="ARBA" id="ARBA00023136"/>
    </source>
</evidence>
<evidence type="ECO:0000313" key="7">
    <source>
        <dbReference type="EMBL" id="QDJ28458.1"/>
    </source>
</evidence>
<dbReference type="Proteomes" id="UP000516280">
    <property type="component" value="Chromosome"/>
</dbReference>
<feature type="transmembrane region" description="Helical" evidence="6">
    <location>
        <begin position="381"/>
        <end position="401"/>
    </location>
</feature>
<accession>A0A7L4WDM8</accession>
<keyword evidence="5 6" id="KW-0472">Membrane</keyword>
<keyword evidence="2" id="KW-1003">Cell membrane</keyword>
<feature type="transmembrane region" description="Helical" evidence="6">
    <location>
        <begin position="349"/>
        <end position="375"/>
    </location>
</feature>
<dbReference type="GO" id="GO:0005886">
    <property type="term" value="C:plasma membrane"/>
    <property type="evidence" value="ECO:0007669"/>
    <property type="project" value="UniProtKB-SubCell"/>
</dbReference>
<dbReference type="Pfam" id="PF07690">
    <property type="entry name" value="MFS_1"/>
    <property type="match status" value="1"/>
</dbReference>
<dbReference type="InterPro" id="IPR036259">
    <property type="entry name" value="MFS_trans_sf"/>
</dbReference>
<evidence type="ECO:0000256" key="4">
    <source>
        <dbReference type="ARBA" id="ARBA00022989"/>
    </source>
</evidence>
<evidence type="ECO:0000313" key="8">
    <source>
        <dbReference type="Proteomes" id="UP000516280"/>
    </source>
</evidence>
<dbReference type="PANTHER" id="PTHR23513:SF6">
    <property type="entry name" value="MAJOR FACILITATOR SUPERFAMILY ASSOCIATED DOMAIN-CONTAINING PROTEIN"/>
    <property type="match status" value="1"/>
</dbReference>
<dbReference type="EMBL" id="CP017195">
    <property type="protein sequence ID" value="QDJ28458.1"/>
    <property type="molecule type" value="Genomic_DNA"/>
</dbReference>
<dbReference type="SUPFAM" id="SSF103473">
    <property type="entry name" value="MFS general substrate transporter"/>
    <property type="match status" value="1"/>
</dbReference>
<dbReference type="Gene3D" id="1.20.1250.20">
    <property type="entry name" value="MFS general substrate transporter like domains"/>
    <property type="match status" value="1"/>
</dbReference>
<feature type="transmembrane region" description="Helical" evidence="6">
    <location>
        <begin position="171"/>
        <end position="194"/>
    </location>
</feature>
<feature type="transmembrane region" description="Helical" evidence="6">
    <location>
        <begin position="43"/>
        <end position="64"/>
    </location>
</feature>
<evidence type="ECO:0000256" key="6">
    <source>
        <dbReference type="SAM" id="Phobius"/>
    </source>
</evidence>
<dbReference type="PANTHER" id="PTHR23513">
    <property type="entry name" value="INTEGRAL MEMBRANE EFFLUX PROTEIN-RELATED"/>
    <property type="match status" value="1"/>
</dbReference>
<proteinExistence type="predicted"/>
<dbReference type="RefSeq" id="WP_109834157.1">
    <property type="nucleotide sequence ID" value="NZ_CP017195.1"/>
</dbReference>
<gene>
    <name evidence="7" type="ORF">BHS01_07935</name>
</gene>
<reference evidence="7 8" key="1">
    <citation type="submission" date="2016-09" db="EMBL/GenBank/DDBJ databases">
        <title>Lactic acid bacteria from MAP meat Genome sequencing and assembly.</title>
        <authorList>
            <person name="Behr J."/>
            <person name="Hilgarth M."/>
            <person name="Vogel R.F."/>
        </authorList>
    </citation>
    <scope>NUCLEOTIDE SEQUENCE [LARGE SCALE GENOMIC DNA]</scope>
    <source>
        <strain evidence="7 8">TMW21615</strain>
    </source>
</reference>
<feature type="transmembrane region" description="Helical" evidence="6">
    <location>
        <begin position="12"/>
        <end position="37"/>
    </location>
</feature>
<sequence>MALMLKNKAFGSLLISSIFSMLGTSLFNIVFLIYASSLPHAKMMVSLAEICILLPLIFSAYTGFLADKTKHKVQSMIIFSWIQGILFIMLFVVMNEKNIMSFILIAIVKILSDLMTSYKSGLRSPILQYNLKSEGLQPAFGQLQGLSSIVEIIGQPLGVTLLAMSNQSFSFVLMVNGVLYFLSGISLLLFNSFLTYKPLINTKKFEFNMKESFTQIKGIFDVDNSSNFLILLFSLIFINFIMAGVGPLISLTILKFNPFPTKFGTSVMIFNIILMVGMLSGSFIMDDKLKNWDLSKLLLTSFLMISLFSVLVIHYGYLSLVCLFALAYVSAKASPKLSALILENVPQEYLGKIGGGITTIFTFSIPLGGIVFVFLANLIGIYPTFYIVSILSVVVFFCLVMSNKDKKSVNK</sequence>
<dbReference type="InterPro" id="IPR011701">
    <property type="entry name" value="MFS"/>
</dbReference>
<protein>
    <submittedName>
        <fullName evidence="7">MFS transporter permease</fullName>
    </submittedName>
</protein>
<feature type="transmembrane region" description="Helical" evidence="6">
    <location>
        <begin position="228"/>
        <end position="254"/>
    </location>
</feature>
<dbReference type="GO" id="GO:0022857">
    <property type="term" value="F:transmembrane transporter activity"/>
    <property type="evidence" value="ECO:0007669"/>
    <property type="project" value="InterPro"/>
</dbReference>
<dbReference type="AlphaFoldDB" id="A0A7L4WDM8"/>